<gene>
    <name evidence="1" type="ORF">WB403_36535</name>
</gene>
<organism evidence="1 2">
    <name type="scientific">Streptomyces brasiliscabiei</name>
    <dbReference type="NCBI Taxonomy" id="2736302"/>
    <lineage>
        <taxon>Bacteria</taxon>
        <taxon>Bacillati</taxon>
        <taxon>Actinomycetota</taxon>
        <taxon>Actinomycetes</taxon>
        <taxon>Kitasatosporales</taxon>
        <taxon>Streptomycetaceae</taxon>
        <taxon>Streptomyces</taxon>
    </lineage>
</organism>
<dbReference type="SUPFAM" id="SSF56327">
    <property type="entry name" value="LDH C-terminal domain-like"/>
    <property type="match status" value="1"/>
</dbReference>
<reference evidence="1 2" key="1">
    <citation type="submission" date="2024-03" db="EMBL/GenBank/DDBJ databases">
        <title>First Report of Pectobacterium brasiliscabiei causing potato scab in china.</title>
        <authorList>
            <person name="Handique U."/>
        </authorList>
    </citation>
    <scope>NUCLEOTIDE SEQUENCE [LARGE SCALE GENOMIC DNA]</scope>
    <source>
        <strain evidence="1 2">ZRIMU1503</strain>
    </source>
</reference>
<evidence type="ECO:0000313" key="1">
    <source>
        <dbReference type="EMBL" id="MEI5614651.1"/>
    </source>
</evidence>
<dbReference type="Proteomes" id="UP001365781">
    <property type="component" value="Unassembled WGS sequence"/>
</dbReference>
<dbReference type="RefSeq" id="WP_336542605.1">
    <property type="nucleotide sequence ID" value="NZ_JBBAYL010000029.1"/>
</dbReference>
<evidence type="ECO:0000313" key="2">
    <source>
        <dbReference type="Proteomes" id="UP001365781"/>
    </source>
</evidence>
<sequence length="93" mass="9001">MADQAGAVAVRQSCQGGDRTAARVLAVAVAVRAGSAVDAPATAVQGHVIGEHDDGAVVCASSTTVNGAPAAVPLAEVRAELRTDPGRISAGVG</sequence>
<name>A0ABU8GQN1_9ACTN</name>
<dbReference type="InterPro" id="IPR015955">
    <property type="entry name" value="Lactate_DH/Glyco_Ohase_4_C"/>
</dbReference>
<protein>
    <submittedName>
        <fullName evidence="1">Uncharacterized protein</fullName>
    </submittedName>
</protein>
<accession>A0ABU8GQN1</accession>
<dbReference type="EMBL" id="JBBAYM010000030">
    <property type="protein sequence ID" value="MEI5614651.1"/>
    <property type="molecule type" value="Genomic_DNA"/>
</dbReference>
<keyword evidence="2" id="KW-1185">Reference proteome</keyword>
<proteinExistence type="predicted"/>
<comment type="caution">
    <text evidence="1">The sequence shown here is derived from an EMBL/GenBank/DDBJ whole genome shotgun (WGS) entry which is preliminary data.</text>
</comment>